<protein>
    <recommendedName>
        <fullName evidence="4">carbonyl reductase (NADPH)</fullName>
        <ecNumber evidence="4">1.1.1.184</ecNumber>
    </recommendedName>
</protein>
<dbReference type="CDD" id="cd05324">
    <property type="entry name" value="carb_red_PTCR-like_SDR_c"/>
    <property type="match status" value="1"/>
</dbReference>
<evidence type="ECO:0000256" key="5">
    <source>
        <dbReference type="RuleBase" id="RU000363"/>
    </source>
</evidence>
<keyword evidence="2" id="KW-0521">NADP</keyword>
<dbReference type="Pfam" id="PF00106">
    <property type="entry name" value="adh_short"/>
    <property type="match status" value="1"/>
</dbReference>
<evidence type="ECO:0000313" key="6">
    <source>
        <dbReference type="EMBL" id="KAA3674553.1"/>
    </source>
</evidence>
<name>A0A5J4NGG2_9TREM</name>
<sequence length="301" mass="33841">MDTVMTSYRVSFNFSYPQVSSLEMKVALVTGANKGIGYALVERLAKHYTSSDDWHIYLTARDNERGKMACEKLKQRGLQVKFHQLDITDENSRKTLIAFMKKTYSNGINVIVNNAGMAYKNDAPELFGENARITIDTNFTSNVDFTLDCLPLMVKDARIVNVCSMLARVAYKRLSAPLAAKFNSSMTLDQLRLLMNEFVKHAEAGDHEQYGWPSLTYGVSKLGFTKATYILADMLKDDPRKIIINACCPGYVDTDMTDHKGSKTPEQGADTLFYLATLPPGVTEPFGQFVHDRKVHKFLNT</sequence>
<dbReference type="EC" id="1.1.1.184" evidence="4"/>
<gene>
    <name evidence="6" type="ORF">DEA37_0002090</name>
</gene>
<evidence type="ECO:0000313" key="7">
    <source>
        <dbReference type="Proteomes" id="UP000324629"/>
    </source>
</evidence>
<comment type="caution">
    <text evidence="6">The sequence shown here is derived from an EMBL/GenBank/DDBJ whole genome shotgun (WGS) entry which is preliminary data.</text>
</comment>
<accession>A0A5J4NGG2</accession>
<dbReference type="EMBL" id="QNGE01003069">
    <property type="protein sequence ID" value="KAA3674553.1"/>
    <property type="molecule type" value="Genomic_DNA"/>
</dbReference>
<dbReference type="InterPro" id="IPR036291">
    <property type="entry name" value="NAD(P)-bd_dom_sf"/>
</dbReference>
<reference evidence="6 7" key="1">
    <citation type="journal article" date="2019" name="Gigascience">
        <title>Whole-genome sequence of the oriental lung fluke Paragonimus westermani.</title>
        <authorList>
            <person name="Oey H."/>
            <person name="Zakrzewski M."/>
            <person name="Narain K."/>
            <person name="Devi K.R."/>
            <person name="Agatsuma T."/>
            <person name="Nawaratna S."/>
            <person name="Gobert G.N."/>
            <person name="Jones M.K."/>
            <person name="Ragan M.A."/>
            <person name="McManus D.P."/>
            <person name="Krause L."/>
        </authorList>
    </citation>
    <scope>NUCLEOTIDE SEQUENCE [LARGE SCALE GENOMIC DNA]</scope>
    <source>
        <strain evidence="6 7">IND2009</strain>
    </source>
</reference>
<evidence type="ECO:0000256" key="3">
    <source>
        <dbReference type="ARBA" id="ARBA00023002"/>
    </source>
</evidence>
<dbReference type="InterPro" id="IPR002347">
    <property type="entry name" value="SDR_fam"/>
</dbReference>
<dbReference type="GO" id="GO:0004090">
    <property type="term" value="F:carbonyl reductase (NADPH) activity"/>
    <property type="evidence" value="ECO:0007669"/>
    <property type="project" value="UniProtKB-EC"/>
</dbReference>
<evidence type="ECO:0000256" key="4">
    <source>
        <dbReference type="ARBA" id="ARBA00026118"/>
    </source>
</evidence>
<dbReference type="SUPFAM" id="SSF51735">
    <property type="entry name" value="NAD(P)-binding Rossmann-fold domains"/>
    <property type="match status" value="1"/>
</dbReference>
<organism evidence="6 7">
    <name type="scientific">Paragonimus westermani</name>
    <dbReference type="NCBI Taxonomy" id="34504"/>
    <lineage>
        <taxon>Eukaryota</taxon>
        <taxon>Metazoa</taxon>
        <taxon>Spiralia</taxon>
        <taxon>Lophotrochozoa</taxon>
        <taxon>Platyhelminthes</taxon>
        <taxon>Trematoda</taxon>
        <taxon>Digenea</taxon>
        <taxon>Plagiorchiida</taxon>
        <taxon>Troglotremata</taxon>
        <taxon>Troglotrematidae</taxon>
        <taxon>Paragonimus</taxon>
    </lineage>
</organism>
<dbReference type="AlphaFoldDB" id="A0A5J4NGG2"/>
<comment type="similarity">
    <text evidence="1 5">Belongs to the short-chain dehydrogenases/reductases (SDR) family.</text>
</comment>
<dbReference type="Proteomes" id="UP000324629">
    <property type="component" value="Unassembled WGS sequence"/>
</dbReference>
<evidence type="ECO:0000256" key="2">
    <source>
        <dbReference type="ARBA" id="ARBA00022857"/>
    </source>
</evidence>
<keyword evidence="7" id="KW-1185">Reference proteome</keyword>
<dbReference type="PRINTS" id="PR00080">
    <property type="entry name" value="SDRFAMILY"/>
</dbReference>
<evidence type="ECO:0000256" key="1">
    <source>
        <dbReference type="ARBA" id="ARBA00006484"/>
    </source>
</evidence>
<keyword evidence="3" id="KW-0560">Oxidoreductase</keyword>
<dbReference type="InterPro" id="IPR045313">
    <property type="entry name" value="CBR1-like"/>
</dbReference>
<dbReference type="Gene3D" id="3.40.50.720">
    <property type="entry name" value="NAD(P)-binding Rossmann-like Domain"/>
    <property type="match status" value="1"/>
</dbReference>
<dbReference type="PANTHER" id="PTHR43963">
    <property type="entry name" value="CARBONYL REDUCTASE 1-RELATED"/>
    <property type="match status" value="1"/>
</dbReference>
<proteinExistence type="inferred from homology"/>
<dbReference type="PANTHER" id="PTHR43963:SF6">
    <property type="entry name" value="CHAIN DEHYDROGENASE FAMILY PROTEIN, PUTATIVE (AFU_ORTHOLOGUE AFUA_3G15350)-RELATED"/>
    <property type="match status" value="1"/>
</dbReference>
<dbReference type="PRINTS" id="PR00081">
    <property type="entry name" value="GDHRDH"/>
</dbReference>